<comment type="caution">
    <text evidence="7">The sequence shown here is derived from an EMBL/GenBank/DDBJ whole genome shotgun (WGS) entry which is preliminary data.</text>
</comment>
<keyword evidence="2" id="KW-1003">Cell membrane</keyword>
<organism evidence="7 8">
    <name type="scientific">Mesorhizobium album</name>
    <dbReference type="NCBI Taxonomy" id="3072314"/>
    <lineage>
        <taxon>Bacteria</taxon>
        <taxon>Pseudomonadati</taxon>
        <taxon>Pseudomonadota</taxon>
        <taxon>Alphaproteobacteria</taxon>
        <taxon>Hyphomicrobiales</taxon>
        <taxon>Phyllobacteriaceae</taxon>
        <taxon>Mesorhizobium</taxon>
    </lineage>
</organism>
<evidence type="ECO:0000313" key="8">
    <source>
        <dbReference type="Proteomes" id="UP001287059"/>
    </source>
</evidence>
<dbReference type="InterPro" id="IPR039653">
    <property type="entry name" value="Prenyltransferase"/>
</dbReference>
<dbReference type="InterPro" id="IPR000537">
    <property type="entry name" value="UbiA_prenyltransferase"/>
</dbReference>
<dbReference type="PANTHER" id="PTHR11048">
    <property type="entry name" value="PRENYLTRANSFERASES"/>
    <property type="match status" value="1"/>
</dbReference>
<dbReference type="Pfam" id="PF01040">
    <property type="entry name" value="UbiA"/>
    <property type="match status" value="1"/>
</dbReference>
<feature type="transmembrane region" description="Helical" evidence="6">
    <location>
        <begin position="402"/>
        <end position="424"/>
    </location>
</feature>
<dbReference type="Pfam" id="PF12710">
    <property type="entry name" value="HAD"/>
    <property type="match status" value="1"/>
</dbReference>
<evidence type="ECO:0000256" key="5">
    <source>
        <dbReference type="ARBA" id="ARBA00023136"/>
    </source>
</evidence>
<dbReference type="RefSeq" id="WP_320289349.1">
    <property type="nucleotide sequence ID" value="NZ_JAVIIW010000028.1"/>
</dbReference>
<dbReference type="NCBIfam" id="NF006088">
    <property type="entry name" value="PRK08238.1"/>
    <property type="match status" value="1"/>
</dbReference>
<dbReference type="Gene3D" id="3.40.50.1000">
    <property type="entry name" value="HAD superfamily/HAD-like"/>
    <property type="match status" value="1"/>
</dbReference>
<keyword evidence="3 6" id="KW-0812">Transmembrane</keyword>
<proteinExistence type="predicted"/>
<sequence>MQHLQAIPKADEAPRATKSSVPLVVDLDGTLIRSNLLVESVIALVKRSFLSILLLPLWLMRGKAAFKAQVTKRVALDLSALPFNRPLVEHLKQEKARGRRLVLATGAHESLAHQIAHQLGLFEEVFASDGKRNLTSHDKLAALRDRFGAEGFDYAGNAAADFPIWRAARFATVVNASPRTLNWAFAHANVDEVFPRRKPSLSVYVHALRLHQWLKNLLLFTPLIAALQFTDTEALAALAIGFFAFSFCASSVYLLNDIVDIEDDRRHPDKRHRPFASGRLPIAQGFMLIPALLAGSAALSFFLPWQFGAVLAVYYAVTLAYTFFLKRLEAVDVVTLALLYTTRIFAGGAAANIPLSQWLLTFSIFIFLSLAFAKRCAELLLMQEHGKQTSLGRGYLLADLQMLNSMGVGAGYVAALVLALYLSTPQVLVAYTRPDLLWVFVPILVFWVTRIWLKTCRGEMRSDPLVFAARDRASLTFAILGGAVIWLAM</sequence>
<dbReference type="InterPro" id="IPR036412">
    <property type="entry name" value="HAD-like_sf"/>
</dbReference>
<feature type="transmembrane region" description="Helical" evidence="6">
    <location>
        <begin position="465"/>
        <end position="488"/>
    </location>
</feature>
<name>A0ABU4Y2H2_9HYPH</name>
<keyword evidence="8" id="KW-1185">Reference proteome</keyword>
<dbReference type="EMBL" id="JAVIIW010000028">
    <property type="protein sequence ID" value="MDX8481138.1"/>
    <property type="molecule type" value="Genomic_DNA"/>
</dbReference>
<dbReference type="PANTHER" id="PTHR11048:SF5">
    <property type="entry name" value="DECAPRENYL-PHOSPHATE PHOSPHORIBOSYLTRANSFERASE"/>
    <property type="match status" value="1"/>
</dbReference>
<evidence type="ECO:0000313" key="7">
    <source>
        <dbReference type="EMBL" id="MDX8481138.1"/>
    </source>
</evidence>
<evidence type="ECO:0000256" key="1">
    <source>
        <dbReference type="ARBA" id="ARBA00004141"/>
    </source>
</evidence>
<comment type="subcellular location">
    <subcellularLocation>
        <location evidence="1">Membrane</location>
        <topology evidence="1">Multi-pass membrane protein</topology>
    </subcellularLocation>
</comment>
<dbReference type="InterPro" id="IPR023214">
    <property type="entry name" value="HAD_sf"/>
</dbReference>
<dbReference type="CDD" id="cd13963">
    <property type="entry name" value="PT_UbiA_2"/>
    <property type="match status" value="1"/>
</dbReference>
<evidence type="ECO:0000256" key="3">
    <source>
        <dbReference type="ARBA" id="ARBA00022692"/>
    </source>
</evidence>
<evidence type="ECO:0000256" key="2">
    <source>
        <dbReference type="ARBA" id="ARBA00022475"/>
    </source>
</evidence>
<feature type="transmembrane region" description="Helical" evidence="6">
    <location>
        <begin position="305"/>
        <end position="324"/>
    </location>
</feature>
<gene>
    <name evidence="7" type="ORF">RFN28_22135</name>
</gene>
<dbReference type="Gene3D" id="1.10.357.140">
    <property type="entry name" value="UbiA prenyltransferase"/>
    <property type="match status" value="1"/>
</dbReference>
<dbReference type="InterPro" id="IPR044878">
    <property type="entry name" value="UbiA_sf"/>
</dbReference>
<dbReference type="SUPFAM" id="SSF56784">
    <property type="entry name" value="HAD-like"/>
    <property type="match status" value="1"/>
</dbReference>
<evidence type="ECO:0000256" key="4">
    <source>
        <dbReference type="ARBA" id="ARBA00022989"/>
    </source>
</evidence>
<accession>A0ABU4Y2H2</accession>
<feature type="transmembrane region" description="Helical" evidence="6">
    <location>
        <begin position="436"/>
        <end position="453"/>
    </location>
</feature>
<dbReference type="Proteomes" id="UP001287059">
    <property type="component" value="Unassembled WGS sequence"/>
</dbReference>
<keyword evidence="4 6" id="KW-1133">Transmembrane helix</keyword>
<keyword evidence="5 6" id="KW-0472">Membrane</keyword>
<reference evidence="7 8" key="1">
    <citation type="submission" date="2023-08" db="EMBL/GenBank/DDBJ databases">
        <title>Implementing the SeqCode for naming new Mesorhizobium species isolated from Vachellia karroo root nodules.</title>
        <authorList>
            <person name="Van Lill M."/>
        </authorList>
    </citation>
    <scope>NUCLEOTIDE SEQUENCE [LARGE SCALE GENOMIC DNA]</scope>
    <source>
        <strain evidence="7 8">VK24D</strain>
    </source>
</reference>
<protein>
    <submittedName>
        <fullName evidence="7">UbiA family prenyltransferase</fullName>
    </submittedName>
</protein>
<evidence type="ECO:0000256" key="6">
    <source>
        <dbReference type="SAM" id="Phobius"/>
    </source>
</evidence>
<feature type="transmembrane region" description="Helical" evidence="6">
    <location>
        <begin position="235"/>
        <end position="259"/>
    </location>
</feature>
<feature type="transmembrane region" description="Helical" evidence="6">
    <location>
        <begin position="280"/>
        <end position="299"/>
    </location>
</feature>